<name>A0A938Z955_9FIRM</name>
<accession>A0A938Z955</accession>
<dbReference type="EMBL" id="JAFHBD010000067">
    <property type="protein sequence ID" value="MBN2954657.1"/>
    <property type="molecule type" value="Genomic_DNA"/>
</dbReference>
<dbReference type="Pfam" id="PF00990">
    <property type="entry name" value="GGDEF"/>
    <property type="match status" value="1"/>
</dbReference>
<reference evidence="3 5" key="1">
    <citation type="journal article" date="2020" name="Cell Host Microbe">
        <title>Functional and Genomic Variation between Human-Derived Isolates of Lachnospiraceae Reveals Inter- and Intra-Species Diversity.</title>
        <authorList>
            <person name="Sorbara M.T."/>
            <person name="Littmann E.R."/>
            <person name="Fontana E."/>
            <person name="Moody T.U."/>
            <person name="Kohout C.E."/>
            <person name="Gjonbalaj M."/>
            <person name="Eaton V."/>
            <person name="Seok R."/>
            <person name="Leiner I.M."/>
            <person name="Pamer E.G."/>
        </authorList>
    </citation>
    <scope>NUCLEOTIDE SEQUENCE [LARGE SCALE GENOMIC DNA]</scope>
    <source>
        <strain evidence="3 5">MSK.14.54</strain>
    </source>
</reference>
<dbReference type="InterPro" id="IPR029787">
    <property type="entry name" value="Nucleotide_cyclase"/>
</dbReference>
<dbReference type="AlphaFoldDB" id="A0A938Z955"/>
<comment type="caution">
    <text evidence="2">The sequence shown here is derived from an EMBL/GenBank/DDBJ whole genome shotgun (WGS) entry which is preliminary data.</text>
</comment>
<evidence type="ECO:0000313" key="4">
    <source>
        <dbReference type="Proteomes" id="UP000737612"/>
    </source>
</evidence>
<feature type="domain" description="GGDEF" evidence="1">
    <location>
        <begin position="1"/>
        <end position="43"/>
    </location>
</feature>
<reference evidence="2" key="3">
    <citation type="submission" date="2021-02" db="EMBL/GenBank/DDBJ databases">
        <title>Metagenome-assembled genomes from human diarrheal sample B26.</title>
        <authorList>
            <person name="Ateba T.P."/>
            <person name="Alayande K.A."/>
            <person name="Mwanza M."/>
        </authorList>
    </citation>
    <scope>NUCLEOTIDE SEQUENCE</scope>
    <source>
        <strain evidence="2">06WH</strain>
    </source>
</reference>
<sequence>MVTDDLKKVNDTLGHEMGDIMILNFAKLLRKVVPPPTCCTRQI</sequence>
<dbReference type="RefSeq" id="WP_117801967.1">
    <property type="nucleotide sequence ID" value="NZ_JAAITQ010000003.1"/>
</dbReference>
<dbReference type="Proteomes" id="UP000737612">
    <property type="component" value="Unassembled WGS sequence"/>
</dbReference>
<organism evidence="2 4">
    <name type="scientific">Fusicatenibacter saccharivorans</name>
    <dbReference type="NCBI Taxonomy" id="1150298"/>
    <lineage>
        <taxon>Bacteria</taxon>
        <taxon>Bacillati</taxon>
        <taxon>Bacillota</taxon>
        <taxon>Clostridia</taxon>
        <taxon>Lachnospirales</taxon>
        <taxon>Lachnospiraceae</taxon>
        <taxon>Fusicatenibacter</taxon>
    </lineage>
</organism>
<proteinExistence type="predicted"/>
<evidence type="ECO:0000313" key="2">
    <source>
        <dbReference type="EMBL" id="MBN2954657.1"/>
    </source>
</evidence>
<protein>
    <submittedName>
        <fullName evidence="2">GGDEF domain-containing protein</fullName>
    </submittedName>
</protein>
<gene>
    <name evidence="3" type="ORF">G5B05_02185</name>
    <name evidence="2" type="ORF">JTJ23_13960</name>
</gene>
<reference evidence="3" key="2">
    <citation type="submission" date="2020-02" db="EMBL/GenBank/DDBJ databases">
        <authorList>
            <person name="Littmann E."/>
            <person name="Sorbara M."/>
        </authorList>
    </citation>
    <scope>NUCLEOTIDE SEQUENCE</scope>
    <source>
        <strain evidence="3">MSK.14.54</strain>
    </source>
</reference>
<evidence type="ECO:0000259" key="1">
    <source>
        <dbReference type="PROSITE" id="PS50887"/>
    </source>
</evidence>
<dbReference type="InterPro" id="IPR000160">
    <property type="entry name" value="GGDEF_dom"/>
</dbReference>
<evidence type="ECO:0000313" key="3">
    <source>
        <dbReference type="EMBL" id="NSE15247.1"/>
    </source>
</evidence>
<evidence type="ECO:0000313" key="5">
    <source>
        <dbReference type="Proteomes" id="UP000768180"/>
    </source>
</evidence>
<dbReference type="Proteomes" id="UP000768180">
    <property type="component" value="Unassembled WGS sequence"/>
</dbReference>
<dbReference type="Gene3D" id="3.30.70.270">
    <property type="match status" value="1"/>
</dbReference>
<dbReference type="EMBL" id="JAAITQ010000003">
    <property type="protein sequence ID" value="NSE15247.1"/>
    <property type="molecule type" value="Genomic_DNA"/>
</dbReference>
<dbReference type="SUPFAM" id="SSF55073">
    <property type="entry name" value="Nucleotide cyclase"/>
    <property type="match status" value="1"/>
</dbReference>
<dbReference type="PROSITE" id="PS50887">
    <property type="entry name" value="GGDEF"/>
    <property type="match status" value="1"/>
</dbReference>
<keyword evidence="5" id="KW-1185">Reference proteome</keyword>
<dbReference type="InterPro" id="IPR043128">
    <property type="entry name" value="Rev_trsase/Diguanyl_cyclase"/>
</dbReference>